<dbReference type="AlphaFoldDB" id="A0A317X9X7"/>
<reference evidence="1 2" key="1">
    <citation type="submission" date="2016-12" db="EMBL/GenBank/DDBJ databases">
        <title>The genomes of Aspergillus section Nigri reveals drivers in fungal speciation.</title>
        <authorList>
            <consortium name="DOE Joint Genome Institute"/>
            <person name="Vesth T.C."/>
            <person name="Nybo J."/>
            <person name="Theobald S."/>
            <person name="Brandl J."/>
            <person name="Frisvad J.C."/>
            <person name="Nielsen K.F."/>
            <person name="Lyhne E.K."/>
            <person name="Kogle M.E."/>
            <person name="Kuo A."/>
            <person name="Riley R."/>
            <person name="Clum A."/>
            <person name="Nolan M."/>
            <person name="Lipzen A."/>
            <person name="Salamov A."/>
            <person name="Henrissat B."/>
            <person name="Wiebenga A."/>
            <person name="De Vries R.P."/>
            <person name="Grigoriev I.V."/>
            <person name="Mortensen U.H."/>
            <person name="Andersen M.R."/>
            <person name="Baker S.E."/>
        </authorList>
    </citation>
    <scope>NUCLEOTIDE SEQUENCE [LARGE SCALE GENOMIC DNA]</scope>
    <source>
        <strain evidence="1 2">CBS 115572</strain>
    </source>
</reference>
<keyword evidence="2" id="KW-1185">Reference proteome</keyword>
<dbReference type="EMBL" id="MSFK01000003">
    <property type="protein sequence ID" value="PWY95185.1"/>
    <property type="molecule type" value="Genomic_DNA"/>
</dbReference>
<protein>
    <submittedName>
        <fullName evidence="1">Uncharacterized protein</fullName>
    </submittedName>
</protein>
<organism evidence="1 2">
    <name type="scientific">Aspergillus sclerotioniger CBS 115572</name>
    <dbReference type="NCBI Taxonomy" id="1450535"/>
    <lineage>
        <taxon>Eukaryota</taxon>
        <taxon>Fungi</taxon>
        <taxon>Dikarya</taxon>
        <taxon>Ascomycota</taxon>
        <taxon>Pezizomycotina</taxon>
        <taxon>Eurotiomycetes</taxon>
        <taxon>Eurotiomycetidae</taxon>
        <taxon>Eurotiales</taxon>
        <taxon>Aspergillaceae</taxon>
        <taxon>Aspergillus</taxon>
        <taxon>Aspergillus subgen. Circumdati</taxon>
    </lineage>
</organism>
<evidence type="ECO:0000313" key="1">
    <source>
        <dbReference type="EMBL" id="PWY95185.1"/>
    </source>
</evidence>
<gene>
    <name evidence="1" type="ORF">BO94DRAFT_542442</name>
</gene>
<dbReference type="RefSeq" id="XP_025471946.1">
    <property type="nucleotide sequence ID" value="XM_025613092.1"/>
</dbReference>
<sequence>MAVLYEAKLDVAMVHSGMDTRNVRQLSTYKAMIEQARGAYLSIVSGQLTRAQPSKVFLACTCHEYGHVESGYRTSKRTLPTSWTAQTFLSSITAFQTDPDNIGKMCHSKDTPDDINKCAMHSTAKQKSVVNRVLDNTFSCAMHDTTKMSSSLASIYAQ</sequence>
<dbReference type="Proteomes" id="UP000246702">
    <property type="component" value="Unassembled WGS sequence"/>
</dbReference>
<accession>A0A317X9X7</accession>
<dbReference type="GeneID" id="37115235"/>
<proteinExistence type="predicted"/>
<evidence type="ECO:0000313" key="2">
    <source>
        <dbReference type="Proteomes" id="UP000246702"/>
    </source>
</evidence>
<comment type="caution">
    <text evidence="1">The sequence shown here is derived from an EMBL/GenBank/DDBJ whole genome shotgun (WGS) entry which is preliminary data.</text>
</comment>
<name>A0A317X9X7_9EURO</name>